<dbReference type="AlphaFoldDB" id="A0AAU7AV30"/>
<dbReference type="SUPFAM" id="SSF53474">
    <property type="entry name" value="alpha/beta-Hydrolases"/>
    <property type="match status" value="1"/>
</dbReference>
<proteinExistence type="predicted"/>
<dbReference type="InterPro" id="IPR029058">
    <property type="entry name" value="AB_hydrolase_fold"/>
</dbReference>
<evidence type="ECO:0000256" key="1">
    <source>
        <dbReference type="SAM" id="MobiDB-lite"/>
    </source>
</evidence>
<feature type="region of interest" description="Disordered" evidence="1">
    <location>
        <begin position="388"/>
        <end position="408"/>
    </location>
</feature>
<dbReference type="Gene3D" id="3.40.50.1820">
    <property type="entry name" value="alpha/beta hydrolase"/>
    <property type="match status" value="1"/>
</dbReference>
<organism evidence="2">
    <name type="scientific">Paraconexibacter sp. AEG42_29</name>
    <dbReference type="NCBI Taxonomy" id="2997339"/>
    <lineage>
        <taxon>Bacteria</taxon>
        <taxon>Bacillati</taxon>
        <taxon>Actinomycetota</taxon>
        <taxon>Thermoleophilia</taxon>
        <taxon>Solirubrobacterales</taxon>
        <taxon>Paraconexibacteraceae</taxon>
        <taxon>Paraconexibacter</taxon>
    </lineage>
</organism>
<feature type="compositionally biased region" description="Low complexity" evidence="1">
    <location>
        <begin position="398"/>
        <end position="408"/>
    </location>
</feature>
<dbReference type="PANTHER" id="PTHR34853">
    <property type="match status" value="1"/>
</dbReference>
<protein>
    <submittedName>
        <fullName evidence="2">Inactive lipase</fullName>
    </submittedName>
</protein>
<dbReference type="GO" id="GO:0004806">
    <property type="term" value="F:triacylglycerol lipase activity"/>
    <property type="evidence" value="ECO:0007669"/>
    <property type="project" value="InterPro"/>
</dbReference>
<accession>A0AAU7AV30</accession>
<dbReference type="Gene3D" id="1.10.260.130">
    <property type="match status" value="1"/>
</dbReference>
<dbReference type="PANTHER" id="PTHR34853:SF1">
    <property type="entry name" value="LIPASE 5"/>
    <property type="match status" value="1"/>
</dbReference>
<dbReference type="InterPro" id="IPR005152">
    <property type="entry name" value="Lipase_secreted"/>
</dbReference>
<reference evidence="2" key="1">
    <citation type="submission" date="2022-12" db="EMBL/GenBank/DDBJ databases">
        <title>Paraconexibacter alkalitolerans sp. nov. and Baekduia alba sp. nov., isolated from soil and emended description of the genera Paraconexibacter (Chun et al., 2020) and Baekduia (An et al., 2020).</title>
        <authorList>
            <person name="Vieira S."/>
            <person name="Huber K.J."/>
            <person name="Geppert A."/>
            <person name="Wolf J."/>
            <person name="Neumann-Schaal M."/>
            <person name="Muesken M."/>
            <person name="Overmann J."/>
        </authorList>
    </citation>
    <scope>NUCLEOTIDE SEQUENCE</scope>
    <source>
        <strain evidence="2">AEG42_29</strain>
    </source>
</reference>
<sequence length="492" mass="51406">MIAAGLAAPTAASAQLPKASEDPFYAVPANIASLSPGAVIRSRTVQTNVSLFGGAAADSEQIFFRTTDSSGRPTATAATLLEPAKPPTGPRPLVLYSPAYDSLSLDCSPSRTLQEFGVGLATVIEGPVYGMLLRQGWNVLVVDYEGLEAQWTAAPLAGQSVLDGARAITRARKAGMSPDTPVTAMGTSGGAIPTMWSSILRAEYAPDVNLVGVAASDLPARLIEVLPRIDGSPFFGALIGVFIGTDRAFPELGLQALLNDHGKDVVATAAADGYGCGGVVTSQPLGKTSDYFKLPDGKALAALLQVQKAFAHGDVTLAPPMSAPAFLFHEVGDQLAFVEQADHAVAAQCAKGARIQYVRDRLGEHAIGGLRYVVPAIDYLDDRFAGRPAPSTCPPRNTTALPTPPSTTTRKATLKVLGRTYAGRRMTVRFRARTATGRALSGATIRFGGRQTRTNQKGVAAITVARSTKARTARLLLRGKTIATARVAGRSA</sequence>
<dbReference type="Pfam" id="PF03583">
    <property type="entry name" value="LIP"/>
    <property type="match status" value="1"/>
</dbReference>
<evidence type="ECO:0000313" key="2">
    <source>
        <dbReference type="EMBL" id="XAY05214.1"/>
    </source>
</evidence>
<gene>
    <name evidence="2" type="ORF">DSM112329_02059</name>
</gene>
<dbReference type="GO" id="GO:0016042">
    <property type="term" value="P:lipid catabolic process"/>
    <property type="evidence" value="ECO:0007669"/>
    <property type="project" value="InterPro"/>
</dbReference>
<dbReference type="KEGG" id="parq:DSM112329_02059"/>
<name>A0AAU7AV30_9ACTN</name>
<dbReference type="EMBL" id="CP114014">
    <property type="protein sequence ID" value="XAY05214.1"/>
    <property type="molecule type" value="Genomic_DNA"/>
</dbReference>